<dbReference type="InterPro" id="IPR048067">
    <property type="entry name" value="BREX_3_BrxF"/>
</dbReference>
<dbReference type="EMBL" id="FQZU01000051">
    <property type="protein sequence ID" value="SHL19001.1"/>
    <property type="molecule type" value="Genomic_DNA"/>
</dbReference>
<proteinExistence type="predicted"/>
<gene>
    <name evidence="1" type="ORF">SAMN02745216_04781</name>
</gene>
<reference evidence="2" key="1">
    <citation type="submission" date="2016-11" db="EMBL/GenBank/DDBJ databases">
        <authorList>
            <person name="Varghese N."/>
            <person name="Submissions S."/>
        </authorList>
    </citation>
    <scope>NUCLEOTIDE SEQUENCE [LARGE SCALE GENOMIC DNA]</scope>
    <source>
        <strain evidence="2">DSM 16219</strain>
    </source>
</reference>
<dbReference type="CDD" id="cd02019">
    <property type="entry name" value="NK"/>
    <property type="match status" value="1"/>
</dbReference>
<dbReference type="Gene3D" id="3.40.50.300">
    <property type="entry name" value="P-loop containing nucleotide triphosphate hydrolases"/>
    <property type="match status" value="1"/>
</dbReference>
<dbReference type="SUPFAM" id="SSF52540">
    <property type="entry name" value="P-loop containing nucleoside triphosphate hydrolases"/>
    <property type="match status" value="1"/>
</dbReference>
<sequence length="158" mass="17876">MSVPFADQIMKNVDQAAGQYYRLILLVGPSCSGKTTTLQEIHRRTEAPLINANLELARRMLDLTDRQRALRLPRILADLVAVHDADLVLLDNFEILFDTSLKQDPLKILQSISRNQTMIAAWNGSVKDGQLIYAEPDHPEYKRYPAKDFLSVAMAPKE</sequence>
<keyword evidence="2" id="KW-1185">Reference proteome</keyword>
<dbReference type="STRING" id="1121393.SAMN02745216_04781"/>
<evidence type="ECO:0008006" key="3">
    <source>
        <dbReference type="Google" id="ProtNLM"/>
    </source>
</evidence>
<dbReference type="NCBIfam" id="NF033453">
    <property type="entry name" value="BREX_3_BrxF"/>
    <property type="match status" value="1"/>
</dbReference>
<evidence type="ECO:0000313" key="1">
    <source>
        <dbReference type="EMBL" id="SHL19001.1"/>
    </source>
</evidence>
<organism evidence="1 2">
    <name type="scientific">Desulfatibacillum alkenivorans DSM 16219</name>
    <dbReference type="NCBI Taxonomy" id="1121393"/>
    <lineage>
        <taxon>Bacteria</taxon>
        <taxon>Pseudomonadati</taxon>
        <taxon>Thermodesulfobacteriota</taxon>
        <taxon>Desulfobacteria</taxon>
        <taxon>Desulfobacterales</taxon>
        <taxon>Desulfatibacillaceae</taxon>
        <taxon>Desulfatibacillum</taxon>
    </lineage>
</organism>
<protein>
    <recommendedName>
        <fullName evidence="3">BREX-3 system P-loop-containing protein BrxF</fullName>
    </recommendedName>
</protein>
<dbReference type="OrthoDB" id="7503064at2"/>
<dbReference type="Proteomes" id="UP000183994">
    <property type="component" value="Unassembled WGS sequence"/>
</dbReference>
<evidence type="ECO:0000313" key="2">
    <source>
        <dbReference type="Proteomes" id="UP000183994"/>
    </source>
</evidence>
<dbReference type="InterPro" id="IPR027417">
    <property type="entry name" value="P-loop_NTPase"/>
</dbReference>
<dbReference type="AlphaFoldDB" id="A0A1M6YL09"/>
<name>A0A1M6YL09_9BACT</name>
<dbReference type="Pfam" id="PF13671">
    <property type="entry name" value="AAA_33"/>
    <property type="match status" value="1"/>
</dbReference>
<accession>A0A1M6YL09</accession>